<evidence type="ECO:0000313" key="2">
    <source>
        <dbReference type="EMBL" id="PMJ68677.1"/>
    </source>
</evidence>
<sequence length="474" mass="54912">MVFVSLATGCATSFPEVESDFEQNWQPTEYQASVYLIPSAPEALARRIELVRRAQSSIDMTYFSWDKDLVGLMLLNEIKQAADRGVMVRLTLDDLLVFNEKWLADLDQHSNIEIRLFNPFESRKIGWLGRAFDFASDHSTFDHRLHEKYFNVDGTWMILGGRNIGNAYFGYSEKANFFDMDVLFQGQIIQSFSANYESLWKGDLLRPISDKISVNPSGEFRFFFKAFNSVMSKNQDLQLFIARTVNELSPVTYTATTASPVFDSTEKLLDNQPYFRTRVQRLLDEPLASAQHVLISTPYVVPSNGKFKVIDKLTRQQKRVELITNSSSSNDSPFVSASYEVSREDLLDKGVTLLEYKDQALNDDHYYHVDTYYHNKTIIVDRRLTYIGSSNFDPRSDYLNIEFGLFVRDEEFAKQVEHYLKKQKDELFWVVLRNEEGETQWVSGEAVETQSPNYGLSHGMPDWFFRKPNIEFEL</sequence>
<name>A0A2N7FHA4_VIBSP</name>
<dbReference type="PANTHER" id="PTHR21248">
    <property type="entry name" value="CARDIOLIPIN SYNTHASE"/>
    <property type="match status" value="1"/>
</dbReference>
<dbReference type="GO" id="GO:0030572">
    <property type="term" value="F:phosphatidyltransferase activity"/>
    <property type="evidence" value="ECO:0007669"/>
    <property type="project" value="UniProtKB-ARBA"/>
</dbReference>
<dbReference type="InterPro" id="IPR025202">
    <property type="entry name" value="PLD-like_dom"/>
</dbReference>
<comment type="caution">
    <text evidence="2">The sequence shown here is derived from an EMBL/GenBank/DDBJ whole genome shotgun (WGS) entry which is preliminary data.</text>
</comment>
<dbReference type="SUPFAM" id="SSF56024">
    <property type="entry name" value="Phospholipase D/nuclease"/>
    <property type="match status" value="2"/>
</dbReference>
<dbReference type="Proteomes" id="UP000235330">
    <property type="component" value="Unassembled WGS sequence"/>
</dbReference>
<dbReference type="Gene3D" id="3.30.870.10">
    <property type="entry name" value="Endonuclease Chain A"/>
    <property type="match status" value="2"/>
</dbReference>
<dbReference type="InterPro" id="IPR001736">
    <property type="entry name" value="PLipase_D/transphosphatidylase"/>
</dbReference>
<evidence type="ECO:0000313" key="3">
    <source>
        <dbReference type="Proteomes" id="UP000235330"/>
    </source>
</evidence>
<dbReference type="CDD" id="cd09111">
    <property type="entry name" value="PLDc_ymdC_like_1"/>
    <property type="match status" value="1"/>
</dbReference>
<proteinExistence type="predicted"/>
<dbReference type="PANTHER" id="PTHR21248:SF12">
    <property type="entry name" value="CARDIOLIPIN SYNTHASE C"/>
    <property type="match status" value="1"/>
</dbReference>
<dbReference type="CDD" id="cd09113">
    <property type="entry name" value="PLDc_ymdC_like_2"/>
    <property type="match status" value="1"/>
</dbReference>
<dbReference type="RefSeq" id="WP_102515917.1">
    <property type="nucleotide sequence ID" value="NZ_CAWNSM010000013.1"/>
</dbReference>
<feature type="domain" description="PLD phosphodiesterase" evidence="1">
    <location>
        <begin position="369"/>
        <end position="396"/>
    </location>
</feature>
<dbReference type="AlphaFoldDB" id="A0A2N7FHA4"/>
<protein>
    <submittedName>
        <fullName evidence="2">Phospholipase</fullName>
    </submittedName>
</protein>
<dbReference type="SMART" id="SM00155">
    <property type="entry name" value="PLDc"/>
    <property type="match status" value="2"/>
</dbReference>
<accession>A0A2N7FHA4</accession>
<organism evidence="2 3">
    <name type="scientific">Vibrio splendidus</name>
    <dbReference type="NCBI Taxonomy" id="29497"/>
    <lineage>
        <taxon>Bacteria</taxon>
        <taxon>Pseudomonadati</taxon>
        <taxon>Pseudomonadota</taxon>
        <taxon>Gammaproteobacteria</taxon>
        <taxon>Vibrionales</taxon>
        <taxon>Vibrionaceae</taxon>
        <taxon>Vibrio</taxon>
    </lineage>
</organism>
<dbReference type="EMBL" id="MCWU01000013">
    <property type="protein sequence ID" value="PMJ68677.1"/>
    <property type="molecule type" value="Genomic_DNA"/>
</dbReference>
<reference evidence="3" key="1">
    <citation type="submission" date="2016-07" db="EMBL/GenBank/DDBJ databases">
        <title>Nontailed viruses are major unrecognized killers of bacteria in the ocean.</title>
        <authorList>
            <person name="Kauffman K."/>
            <person name="Hussain F."/>
            <person name="Yang J."/>
            <person name="Arevalo P."/>
            <person name="Brown J."/>
            <person name="Cutler M."/>
            <person name="Kelly L."/>
            <person name="Polz M.F."/>
        </authorList>
    </citation>
    <scope>NUCLEOTIDE SEQUENCE [LARGE SCALE GENOMIC DNA]</scope>
    <source>
        <strain evidence="3">10N.261.55.E11</strain>
    </source>
</reference>
<dbReference type="Pfam" id="PF13091">
    <property type="entry name" value="PLDc_2"/>
    <property type="match status" value="2"/>
</dbReference>
<dbReference type="PROSITE" id="PS50035">
    <property type="entry name" value="PLD"/>
    <property type="match status" value="2"/>
</dbReference>
<feature type="domain" description="PLD phosphodiesterase" evidence="1">
    <location>
        <begin position="141"/>
        <end position="168"/>
    </location>
</feature>
<evidence type="ECO:0000259" key="1">
    <source>
        <dbReference type="PROSITE" id="PS50035"/>
    </source>
</evidence>
<gene>
    <name evidence="2" type="ORF">BCU17_01555</name>
</gene>
<dbReference type="GO" id="GO:0032049">
    <property type="term" value="P:cardiolipin biosynthetic process"/>
    <property type="evidence" value="ECO:0007669"/>
    <property type="project" value="UniProtKB-ARBA"/>
</dbReference>